<dbReference type="KEGG" id="gsu:GSU0063"/>
<keyword evidence="2" id="KW-1185">Reference proteome</keyword>
<dbReference type="PANTHER" id="PTHR36154">
    <property type="entry name" value="DNA-BINDING TRANSCRIPTIONAL ACTIVATOR ALPA"/>
    <property type="match status" value="1"/>
</dbReference>
<dbReference type="EnsemblBacteria" id="AAR33398">
    <property type="protein sequence ID" value="AAR33398"/>
    <property type="gene ID" value="GSU0063"/>
</dbReference>
<dbReference type="InterPro" id="IPR009061">
    <property type="entry name" value="DNA-bd_dom_put_sf"/>
</dbReference>
<evidence type="ECO:0000313" key="2">
    <source>
        <dbReference type="Proteomes" id="UP000000577"/>
    </source>
</evidence>
<dbReference type="Proteomes" id="UP000000577">
    <property type="component" value="Chromosome"/>
</dbReference>
<accession>Q74H30</accession>
<dbReference type="InParanoid" id="Q74H30"/>
<dbReference type="HOGENOM" id="CLU_140176_15_3_7"/>
<name>Q74H30_GEOSL</name>
<reference evidence="1 2" key="2">
    <citation type="journal article" date="2012" name="BMC Genomics">
        <title>Comparative genomic analysis of Geobacter sulfurreducens KN400, a strain with enhanced capacity for extracellular electron transfer and electricity production.</title>
        <authorList>
            <person name="Butler J.E."/>
            <person name="Young N.D."/>
            <person name="Aklujkar M."/>
            <person name="Lovley D.R."/>
        </authorList>
    </citation>
    <scope>NUCLEOTIDE SEQUENCE [LARGE SCALE GENOMIC DNA]</scope>
    <source>
        <strain evidence="2">ATCC 51573 / DSM 12127 / PCA</strain>
    </source>
</reference>
<sequence length="73" mass="8328">MGRMIRLAEVLSVAGCSEATLWRWERAGLFPRRRRIGLRAVAWDSEEVEEWRRTRPLCSTATVGEVGEVRAAL</sequence>
<dbReference type="InterPro" id="IPR010260">
    <property type="entry name" value="AlpA"/>
</dbReference>
<dbReference type="InterPro" id="IPR052931">
    <property type="entry name" value="Prophage_regulatory_activator"/>
</dbReference>
<dbReference type="AlphaFoldDB" id="Q74H30"/>
<reference evidence="1 2" key="1">
    <citation type="journal article" date="2003" name="Science">
        <title>Genome of Geobacter sulfurreducens: metal reduction in subsurface environments.</title>
        <authorList>
            <person name="Methe B.A."/>
            <person name="Nelson K.E."/>
            <person name="Eisen J.A."/>
            <person name="Paulsen I.T."/>
            <person name="Nelson W."/>
            <person name="Heidelberg J.F."/>
            <person name="Wu D."/>
            <person name="Wu M."/>
            <person name="Ward N."/>
            <person name="Beanan M.J."/>
            <person name="Dodson R.J."/>
            <person name="Madupu R."/>
            <person name="Brinkac L.M."/>
            <person name="Daugherty S.C."/>
            <person name="DeBoy R.T."/>
            <person name="Durkin A.S."/>
            <person name="Gwinn M."/>
            <person name="Kolonay J.F."/>
            <person name="Sullivan S.A."/>
            <person name="Haft D.H."/>
            <person name="Selengut J."/>
            <person name="Davidsen T.M."/>
            <person name="Zafar N."/>
            <person name="White O."/>
            <person name="Tran B."/>
            <person name="Romero C."/>
            <person name="Forberger H.A."/>
            <person name="Weidman J."/>
            <person name="Khouri H."/>
            <person name="Feldblyum T.V."/>
            <person name="Utterback T.R."/>
            <person name="Van Aken S.E."/>
            <person name="Lovley D.R."/>
            <person name="Fraser C.M."/>
        </authorList>
    </citation>
    <scope>NUCLEOTIDE SEQUENCE [LARGE SCALE GENOMIC DNA]</scope>
    <source>
        <strain evidence="2">ATCC 51573 / DSM 12127 / PCA</strain>
    </source>
</reference>
<dbReference type="SUPFAM" id="SSF46955">
    <property type="entry name" value="Putative DNA-binding domain"/>
    <property type="match status" value="1"/>
</dbReference>
<dbReference type="FunCoup" id="Q74H30">
    <property type="interactions" value="45"/>
</dbReference>
<evidence type="ECO:0008006" key="3">
    <source>
        <dbReference type="Google" id="ProtNLM"/>
    </source>
</evidence>
<dbReference type="Gene3D" id="1.10.238.160">
    <property type="match status" value="1"/>
</dbReference>
<dbReference type="Pfam" id="PF05930">
    <property type="entry name" value="Phage_AlpA"/>
    <property type="match status" value="1"/>
</dbReference>
<protein>
    <recommendedName>
        <fullName evidence="3">AlpA family phage regulatory protein</fullName>
    </recommendedName>
</protein>
<dbReference type="EMBL" id="AE017180">
    <property type="protein sequence ID" value="AAR33398.1"/>
    <property type="molecule type" value="Genomic_DNA"/>
</dbReference>
<evidence type="ECO:0000313" key="1">
    <source>
        <dbReference type="EMBL" id="AAR33398.1"/>
    </source>
</evidence>
<proteinExistence type="predicted"/>
<gene>
    <name evidence="1" type="ordered locus">GSU0063</name>
</gene>
<dbReference type="PANTHER" id="PTHR36154:SF1">
    <property type="entry name" value="DNA-BINDING TRANSCRIPTIONAL ACTIVATOR ALPA"/>
    <property type="match status" value="1"/>
</dbReference>
<organism evidence="1 2">
    <name type="scientific">Geobacter sulfurreducens (strain ATCC 51573 / DSM 12127 / PCA)</name>
    <dbReference type="NCBI Taxonomy" id="243231"/>
    <lineage>
        <taxon>Bacteria</taxon>
        <taxon>Pseudomonadati</taxon>
        <taxon>Thermodesulfobacteriota</taxon>
        <taxon>Desulfuromonadia</taxon>
        <taxon>Geobacterales</taxon>
        <taxon>Geobacteraceae</taxon>
        <taxon>Geobacter</taxon>
    </lineage>
</organism>
<dbReference type="OrthoDB" id="5398721at2"/>